<protein>
    <submittedName>
        <fullName evidence="1">Uncharacterized protein</fullName>
    </submittedName>
</protein>
<dbReference type="AlphaFoldDB" id="A0A1L0ARD9"/>
<organism evidence="1 2">
    <name type="scientific">Moritella viscosa</name>
    <dbReference type="NCBI Taxonomy" id="80854"/>
    <lineage>
        <taxon>Bacteria</taxon>
        <taxon>Pseudomonadati</taxon>
        <taxon>Pseudomonadota</taxon>
        <taxon>Gammaproteobacteria</taxon>
        <taxon>Alteromonadales</taxon>
        <taxon>Moritellaceae</taxon>
        <taxon>Moritella</taxon>
    </lineage>
</organism>
<reference evidence="1 2" key="1">
    <citation type="submission" date="2016-11" db="EMBL/GenBank/DDBJ databases">
        <authorList>
            <person name="Jaros S."/>
            <person name="Januszkiewicz K."/>
            <person name="Wedrychowicz H."/>
        </authorList>
    </citation>
    <scope>NUCLEOTIDE SEQUENCE [LARGE SCALE GENOMIC DNA]</scope>
    <source>
        <strain evidence="1">NVI 5450</strain>
    </source>
</reference>
<dbReference type="OrthoDB" id="8605335at2"/>
<dbReference type="RefSeq" id="WP_075475993.1">
    <property type="nucleotide sequence ID" value="NZ_CAWRBC010000065.1"/>
</dbReference>
<dbReference type="Proteomes" id="UP000183794">
    <property type="component" value="Unassembled WGS sequence"/>
</dbReference>
<sequence length="108" mass="12211">MNQLVTYIEAINGVDEKVRIVNKVITNNAYNDQGVTVTNFEALLSFSNGVILKHSIESDELPPSSEVCPEYWISYEVIDSSTESVSPMKKTFLSKCQESFWLKIQKTT</sequence>
<proteinExistence type="predicted"/>
<evidence type="ECO:0000313" key="2">
    <source>
        <dbReference type="Proteomes" id="UP000183794"/>
    </source>
</evidence>
<evidence type="ECO:0000313" key="1">
    <source>
        <dbReference type="EMBL" id="SGY86317.1"/>
    </source>
</evidence>
<accession>A0A1L0ARD9</accession>
<gene>
    <name evidence="1" type="ORF">NVI5450_0604</name>
</gene>
<dbReference type="EMBL" id="FPLD01000021">
    <property type="protein sequence ID" value="SGY86317.1"/>
    <property type="molecule type" value="Genomic_DNA"/>
</dbReference>
<name>A0A1L0ARD9_9GAMM</name>